<organism evidence="2 3">
    <name type="scientific">Endozoicomonas lisbonensis</name>
    <dbReference type="NCBI Taxonomy" id="3120522"/>
    <lineage>
        <taxon>Bacteria</taxon>
        <taxon>Pseudomonadati</taxon>
        <taxon>Pseudomonadota</taxon>
        <taxon>Gammaproteobacteria</taxon>
        <taxon>Oceanospirillales</taxon>
        <taxon>Endozoicomonadaceae</taxon>
        <taxon>Endozoicomonas</taxon>
    </lineage>
</organism>
<dbReference type="SUPFAM" id="SSF81901">
    <property type="entry name" value="HCP-like"/>
    <property type="match status" value="1"/>
</dbReference>
<evidence type="ECO:0000313" key="3">
    <source>
        <dbReference type="Proteomes" id="UP001549366"/>
    </source>
</evidence>
<dbReference type="Proteomes" id="UP001549366">
    <property type="component" value="Unassembled WGS sequence"/>
</dbReference>
<feature type="region of interest" description="Disordered" evidence="1">
    <location>
        <begin position="1"/>
        <end position="54"/>
    </location>
</feature>
<accession>A0ABV2SDI1</accession>
<feature type="compositionally biased region" description="Polar residues" evidence="1">
    <location>
        <begin position="8"/>
        <end position="33"/>
    </location>
</feature>
<comment type="caution">
    <text evidence="2">The sequence shown here is derived from an EMBL/GenBank/DDBJ whole genome shotgun (WGS) entry which is preliminary data.</text>
</comment>
<gene>
    <name evidence="2" type="ORF">V5J35_001002</name>
</gene>
<feature type="region of interest" description="Disordered" evidence="1">
    <location>
        <begin position="336"/>
        <end position="370"/>
    </location>
</feature>
<proteinExistence type="predicted"/>
<sequence length="370" mass="41895">MSIPSDPSRGSLSPAPDSSGQQAEDETASTSGSVARMDVPTEMPSTSSDDTSQEGALALRTVRYFPPRREVESPVKSVWPDIFFALHPDRLILPDFSRHIFNERIRTGPEDAYFEGVSHFMMWEIRKALDCFLRGAEAGEPRCWNNVGVLIDVFPALQSESPYDTADCLRNALECSPADTRSPHRNFCPYPEYHYNKAAIANHYGDKILGCKHYRKAAYLGSKSACQALGDMDDRLGRKVFYFLGSRYGCDLNTRKWKQLEFDDREELQSLFLFLEKGHAELDISTFAGHFYDEFLQACFGRYETSKKIMEPYKQKLEILLEERQLSDDLAVKEQKAGKKRASFASPLEQDGRQRSDETDIQSNSVGKSG</sequence>
<feature type="compositionally biased region" description="Polar residues" evidence="1">
    <location>
        <begin position="361"/>
        <end position="370"/>
    </location>
</feature>
<keyword evidence="3" id="KW-1185">Reference proteome</keyword>
<protein>
    <submittedName>
        <fullName evidence="2">Uncharacterized protein</fullName>
    </submittedName>
</protein>
<evidence type="ECO:0000313" key="2">
    <source>
        <dbReference type="EMBL" id="MET4755810.1"/>
    </source>
</evidence>
<evidence type="ECO:0000256" key="1">
    <source>
        <dbReference type="SAM" id="MobiDB-lite"/>
    </source>
</evidence>
<reference evidence="2 3" key="1">
    <citation type="submission" date="2024-06" db="EMBL/GenBank/DDBJ databases">
        <title>Genomic Encyclopedia of Type Strains, Phase V (KMG-V): Genome sequencing to study the core and pangenomes of soil and plant-associated prokaryotes.</title>
        <authorList>
            <person name="Whitman W."/>
        </authorList>
    </citation>
    <scope>NUCLEOTIDE SEQUENCE [LARGE SCALE GENOMIC DNA]</scope>
    <source>
        <strain evidence="2 3">NE40</strain>
    </source>
</reference>
<feature type="compositionally biased region" description="Polar residues" evidence="1">
    <location>
        <begin position="43"/>
        <end position="54"/>
    </location>
</feature>
<name>A0ABV2SDI1_9GAMM</name>
<dbReference type="RefSeq" id="WP_354010193.1">
    <property type="nucleotide sequence ID" value="NZ_JBEWTA010000001.1"/>
</dbReference>
<dbReference type="EMBL" id="JBEWTB010000002">
    <property type="protein sequence ID" value="MET4755810.1"/>
    <property type="molecule type" value="Genomic_DNA"/>
</dbReference>